<organism evidence="2 3">
    <name type="scientific">Phytophthora fragariaefolia</name>
    <dbReference type="NCBI Taxonomy" id="1490495"/>
    <lineage>
        <taxon>Eukaryota</taxon>
        <taxon>Sar</taxon>
        <taxon>Stramenopiles</taxon>
        <taxon>Oomycota</taxon>
        <taxon>Peronosporomycetes</taxon>
        <taxon>Peronosporales</taxon>
        <taxon>Peronosporaceae</taxon>
        <taxon>Phytophthora</taxon>
    </lineage>
</organism>
<keyword evidence="1" id="KW-0472">Membrane</keyword>
<keyword evidence="3" id="KW-1185">Reference proteome</keyword>
<accession>A0A9W6U421</accession>
<protein>
    <submittedName>
        <fullName evidence="2">Unnamed protein product</fullName>
    </submittedName>
</protein>
<evidence type="ECO:0000313" key="2">
    <source>
        <dbReference type="EMBL" id="GMF24741.1"/>
    </source>
</evidence>
<dbReference type="Proteomes" id="UP001165121">
    <property type="component" value="Unassembled WGS sequence"/>
</dbReference>
<evidence type="ECO:0000313" key="3">
    <source>
        <dbReference type="Proteomes" id="UP001165121"/>
    </source>
</evidence>
<feature type="transmembrane region" description="Helical" evidence="1">
    <location>
        <begin position="246"/>
        <end position="271"/>
    </location>
</feature>
<dbReference type="EMBL" id="BSXT01000336">
    <property type="protein sequence ID" value="GMF24741.1"/>
    <property type="molecule type" value="Genomic_DNA"/>
</dbReference>
<reference evidence="2" key="1">
    <citation type="submission" date="2023-04" db="EMBL/GenBank/DDBJ databases">
        <title>Phytophthora fragariaefolia NBRC 109709.</title>
        <authorList>
            <person name="Ichikawa N."/>
            <person name="Sato H."/>
            <person name="Tonouchi N."/>
        </authorList>
    </citation>
    <scope>NUCLEOTIDE SEQUENCE</scope>
    <source>
        <strain evidence="2">NBRC 109709</strain>
    </source>
</reference>
<evidence type="ECO:0000256" key="1">
    <source>
        <dbReference type="SAM" id="Phobius"/>
    </source>
</evidence>
<keyword evidence="1" id="KW-0812">Transmembrane</keyword>
<keyword evidence="1" id="KW-1133">Transmembrane helix</keyword>
<gene>
    <name evidence="2" type="ORF">Pfra01_000424000</name>
</gene>
<sequence>MKLCIAVEVVALPIDDNNPVLVLVLVVLAEAFVPPADFTTVCVDDMIADDEIPKDSAAEFTVGTVTLPVPAKEVVDDVGIITRAATLIPSVEIVVLLDSRGIDTEVPVMEVATILEPATTLAPFPDVVISFDTVDVPIEGITAELVTPATPFTPAPKPVSLLDIEDTPIDEVVAEVMESPAAPGTAAAFVRSIASTATCVNKGESLDVVVLAGVAAVVDGAAAAEVEVGVVGELAEASVTSWKVGAGVSVVIGMGGVVVGNVVVTVVVVGVS</sequence>
<proteinExistence type="predicted"/>
<comment type="caution">
    <text evidence="2">The sequence shown here is derived from an EMBL/GenBank/DDBJ whole genome shotgun (WGS) entry which is preliminary data.</text>
</comment>
<name>A0A9W6U421_9STRA</name>
<dbReference type="AlphaFoldDB" id="A0A9W6U421"/>